<dbReference type="InterPro" id="IPR015947">
    <property type="entry name" value="PUA-like_sf"/>
</dbReference>
<dbReference type="Proteomes" id="UP000192257">
    <property type="component" value="Unassembled WGS sequence"/>
</dbReference>
<dbReference type="PANTHER" id="PTHR12963:SF4">
    <property type="entry name" value="ACTIVATING SIGNAL COINTEGRATOR 1"/>
    <property type="match status" value="1"/>
</dbReference>
<feature type="region of interest" description="Disordered" evidence="1">
    <location>
        <begin position="77"/>
        <end position="138"/>
    </location>
</feature>
<accession>A0A1X0NNW7</accession>
<dbReference type="SUPFAM" id="SSF88697">
    <property type="entry name" value="PUA domain-like"/>
    <property type="match status" value="1"/>
</dbReference>
<dbReference type="OrthoDB" id="338816at2759"/>
<feature type="region of interest" description="Disordered" evidence="1">
    <location>
        <begin position="311"/>
        <end position="333"/>
    </location>
</feature>
<reference evidence="3 4" key="1">
    <citation type="submission" date="2017-03" db="EMBL/GenBank/DDBJ databases">
        <title>An alternative strategy for trypanosome survival in the mammalian bloodstream revealed through genome and transcriptome analysis of the ubiquitous bovine parasite Trypanosoma (Megatrypanum) theileri.</title>
        <authorList>
            <person name="Kelly S."/>
            <person name="Ivens A."/>
            <person name="Mott A."/>
            <person name="O'Neill E."/>
            <person name="Emms D."/>
            <person name="Macleod O."/>
            <person name="Voorheis P."/>
            <person name="Matthews J."/>
            <person name="Matthews K."/>
            <person name="Carrington M."/>
        </authorList>
    </citation>
    <scope>NUCLEOTIDE SEQUENCE [LARGE SCALE GENOMIC DNA]</scope>
    <source>
        <strain evidence="3">Edinburgh</strain>
    </source>
</reference>
<keyword evidence="4" id="KW-1185">Reference proteome</keyword>
<gene>
    <name evidence="3" type="ORF">TM35_000281280</name>
</gene>
<proteinExistence type="predicted"/>
<evidence type="ECO:0000313" key="3">
    <source>
        <dbReference type="EMBL" id="ORC86412.1"/>
    </source>
</evidence>
<dbReference type="Pfam" id="PF04266">
    <property type="entry name" value="ASCH"/>
    <property type="match status" value="1"/>
</dbReference>
<dbReference type="VEuPathDB" id="TriTrypDB:TM35_000281280"/>
<dbReference type="EMBL" id="NBCO01000028">
    <property type="protein sequence ID" value="ORC86412.1"/>
    <property type="molecule type" value="Genomic_DNA"/>
</dbReference>
<feature type="compositionally biased region" description="Acidic residues" evidence="1">
    <location>
        <begin position="443"/>
        <end position="453"/>
    </location>
</feature>
<feature type="compositionally biased region" description="Acidic residues" evidence="1">
    <location>
        <begin position="324"/>
        <end position="333"/>
    </location>
</feature>
<comment type="caution">
    <text evidence="3">The sequence shown here is derived from an EMBL/GenBank/DDBJ whole genome shotgun (WGS) entry which is preliminary data.</text>
</comment>
<protein>
    <submittedName>
        <fullName evidence="3">Thyroid hormone receptor interactor 4</fullName>
    </submittedName>
</protein>
<name>A0A1X0NNW7_9TRYP</name>
<dbReference type="CDD" id="cd06554">
    <property type="entry name" value="ASCH_ASC-1_like"/>
    <property type="match status" value="1"/>
</dbReference>
<evidence type="ECO:0000313" key="4">
    <source>
        <dbReference type="Proteomes" id="UP000192257"/>
    </source>
</evidence>
<dbReference type="RefSeq" id="XP_028880478.1">
    <property type="nucleotide sequence ID" value="XM_029028159.1"/>
</dbReference>
<dbReference type="SMART" id="SM01022">
    <property type="entry name" value="ASCH"/>
    <property type="match status" value="1"/>
</dbReference>
<evidence type="ECO:0000256" key="1">
    <source>
        <dbReference type="SAM" id="MobiDB-lite"/>
    </source>
</evidence>
<feature type="compositionally biased region" description="Low complexity" evidence="1">
    <location>
        <begin position="98"/>
        <end position="118"/>
    </location>
</feature>
<dbReference type="InterPro" id="IPR039128">
    <property type="entry name" value="TRIP4-like"/>
</dbReference>
<feature type="domain" description="ASCH" evidence="2">
    <location>
        <begin position="502"/>
        <end position="613"/>
    </location>
</feature>
<feature type="region of interest" description="Disordered" evidence="1">
    <location>
        <begin position="431"/>
        <end position="454"/>
    </location>
</feature>
<evidence type="ECO:0000259" key="2">
    <source>
        <dbReference type="SMART" id="SM01022"/>
    </source>
</evidence>
<keyword evidence="3" id="KW-0675">Receptor</keyword>
<dbReference type="AlphaFoldDB" id="A0A1X0NNW7"/>
<organism evidence="3 4">
    <name type="scientific">Trypanosoma theileri</name>
    <dbReference type="NCBI Taxonomy" id="67003"/>
    <lineage>
        <taxon>Eukaryota</taxon>
        <taxon>Discoba</taxon>
        <taxon>Euglenozoa</taxon>
        <taxon>Kinetoplastea</taxon>
        <taxon>Metakinetoplastina</taxon>
        <taxon>Trypanosomatida</taxon>
        <taxon>Trypanosomatidae</taxon>
        <taxon>Trypanosoma</taxon>
    </lineage>
</organism>
<sequence>MPAKRWGRPPTMSATEAHKEQLKRYIKNEIENNNLLGLLGEELDNMVEMLTTCNSRREVYDWCQTLMVGETLAAEVIRRRDDNGPPFEDTPGTKKRGATAGNSNSAANTNNNNNNSGGRQLSTASRRGGRKKDVSKNGGSATAVAATAKLKPGFCECGCFATEHNLRGNCANCGRIICEQESDEMCYHCGLDPYICVAYEIKVQDGLLTAAAIEKDRESYEKAISKRDELLQYAETRAKRTKVIDDQTAVFLSPQHAWMSPQEREKAVKDEALAEKRRKVAAMHRTTGAYTVHLDIMNQNAALTCQEIIPAPHSDTSSSSSESELGDGIDDKEVEIEEEEEVVRAVPLPSLMQKIWYSLDGSVEQLSTSGTIAVSSDKYRNAANDVGGADHSVKKPEVHRVVEISRRVQQDYYEDDARAFLDAQKMLQGEQVHQREDGLNIASEEEKEEEEDVDNVREEVKEKKENTVVKATEVKGNSSNSSSITAFIPTPIMRMNDNGICLSMHQPWAGLLVAGIKMHEGRVWSTNYRGRLWIHAASAQPHDIKEVEEHYAKFRPPTVEFPTHYPTGVLLGYVYIVDCMDQEKYRQTFPENERQEENSPFLFICVEAKTLPFPLPMVGNHKLFKLDHKVHTAARKQLLEI</sequence>
<dbReference type="STRING" id="67003.A0A1X0NNW7"/>
<dbReference type="PANTHER" id="PTHR12963">
    <property type="entry name" value="THYROID RECEPTOR INTERACTING PROTEIN RELATED"/>
    <property type="match status" value="1"/>
</dbReference>
<dbReference type="Gene3D" id="2.30.130.30">
    <property type="entry name" value="Hypothetical protein"/>
    <property type="match status" value="1"/>
</dbReference>
<dbReference type="InterPro" id="IPR007374">
    <property type="entry name" value="ASCH_domain"/>
</dbReference>
<dbReference type="GeneID" id="39987939"/>
<dbReference type="FunFam" id="2.30.130.30:FF:000006">
    <property type="entry name" value="Putative_zinc_finger_motif_-_C2HC5-type /ASCH_domain_containing_protein_-_putative"/>
    <property type="match status" value="1"/>
</dbReference>